<reference evidence="2" key="2">
    <citation type="submission" date="2019-10" db="EMBL/GenBank/DDBJ databases">
        <title>Conservation and host-specific expression of non-tandemly repeated heterogenous ribosome RNA gene in arbuscular mycorrhizal fungi.</title>
        <authorList>
            <person name="Maeda T."/>
            <person name="Kobayashi Y."/>
            <person name="Nakagawa T."/>
            <person name="Ezawa T."/>
            <person name="Yamaguchi K."/>
            <person name="Bino T."/>
            <person name="Nishimoto Y."/>
            <person name="Shigenobu S."/>
            <person name="Kawaguchi M."/>
        </authorList>
    </citation>
    <scope>NUCLEOTIDE SEQUENCE</scope>
    <source>
        <strain evidence="2">HR1</strain>
    </source>
</reference>
<comment type="caution">
    <text evidence="1">The sequence shown here is derived from an EMBL/GenBank/DDBJ whole genome shotgun (WGS) entry which is preliminary data.</text>
</comment>
<dbReference type="EMBL" id="BLAL01000030">
    <property type="protein sequence ID" value="GES77239.1"/>
    <property type="molecule type" value="Genomic_DNA"/>
</dbReference>
<dbReference type="AlphaFoldDB" id="A0A2Z6RTF3"/>
<keyword evidence="3" id="KW-1185">Reference proteome</keyword>
<evidence type="ECO:0000313" key="1">
    <source>
        <dbReference type="EMBL" id="GBC06266.1"/>
    </source>
</evidence>
<reference evidence="1 3" key="1">
    <citation type="submission" date="2017-11" db="EMBL/GenBank/DDBJ databases">
        <title>The genome of Rhizophagus clarus HR1 reveals common genetic basis of auxotrophy among arbuscular mycorrhizal fungi.</title>
        <authorList>
            <person name="Kobayashi Y."/>
        </authorList>
    </citation>
    <scope>NUCLEOTIDE SEQUENCE [LARGE SCALE GENOMIC DNA]</scope>
    <source>
        <strain evidence="1 3">HR1</strain>
    </source>
</reference>
<evidence type="ECO:0000313" key="3">
    <source>
        <dbReference type="Proteomes" id="UP000247702"/>
    </source>
</evidence>
<accession>A0A2Z6RTF3</accession>
<protein>
    <submittedName>
        <fullName evidence="1">Uncharacterized protein</fullName>
    </submittedName>
</protein>
<name>A0A2Z6RTF3_9GLOM</name>
<proteinExistence type="predicted"/>
<evidence type="ECO:0000313" key="2">
    <source>
        <dbReference type="EMBL" id="GES77239.1"/>
    </source>
</evidence>
<dbReference type="Proteomes" id="UP000247702">
    <property type="component" value="Unassembled WGS sequence"/>
</dbReference>
<organism evidence="1 3">
    <name type="scientific">Rhizophagus clarus</name>
    <dbReference type="NCBI Taxonomy" id="94130"/>
    <lineage>
        <taxon>Eukaryota</taxon>
        <taxon>Fungi</taxon>
        <taxon>Fungi incertae sedis</taxon>
        <taxon>Mucoromycota</taxon>
        <taxon>Glomeromycotina</taxon>
        <taxon>Glomeromycetes</taxon>
        <taxon>Glomerales</taxon>
        <taxon>Glomeraceae</taxon>
        <taxon>Rhizophagus</taxon>
    </lineage>
</organism>
<gene>
    <name evidence="2" type="ORF">RCL2_000462200</name>
    <name evidence="1" type="ORF">RclHR1_06720002</name>
</gene>
<dbReference type="OrthoDB" id="2401971at2759"/>
<dbReference type="Proteomes" id="UP000615446">
    <property type="component" value="Unassembled WGS sequence"/>
</dbReference>
<sequence length="149" mass="17779">MNEQRIMRTSTRSRRLNDFLVRINYQNVCRFSYNNIDAATYTRNDRYRQLITGKCLMKRNVIREAHRLQIHDQRIINLATNIIWNFRLTTSQKDHFTTLANSIRVSRIDNTDTINRALQLNVLQVTNNSFEDNIFNGINFRDFNNIPNP</sequence>
<dbReference type="EMBL" id="BEXD01004062">
    <property type="protein sequence ID" value="GBC06266.1"/>
    <property type="molecule type" value="Genomic_DNA"/>
</dbReference>